<dbReference type="AlphaFoldDB" id="L0K4Y1"/>
<evidence type="ECO:0000256" key="1">
    <source>
        <dbReference type="SAM" id="MobiDB-lite"/>
    </source>
</evidence>
<dbReference type="OrthoDB" id="134269at2157"/>
<dbReference type="RefSeq" id="WP_015322853.1">
    <property type="nucleotide sequence ID" value="NC_019974.1"/>
</dbReference>
<protein>
    <recommendedName>
        <fullName evidence="4">LVIVD repeat protein</fullName>
    </recommendedName>
</protein>
<name>L0K4Y1_9EURY</name>
<dbReference type="eggNOG" id="arCOG02565">
    <property type="taxonomic scope" value="Archaea"/>
</dbReference>
<evidence type="ECO:0000313" key="3">
    <source>
        <dbReference type="Proteomes" id="UP000010878"/>
    </source>
</evidence>
<accession>L0K4Y1</accession>
<feature type="region of interest" description="Disordered" evidence="1">
    <location>
        <begin position="22"/>
        <end position="47"/>
    </location>
</feature>
<dbReference type="STRING" id="694430.Natoc_3704"/>
<dbReference type="Proteomes" id="UP000010878">
    <property type="component" value="Chromosome"/>
</dbReference>
<dbReference type="HOGENOM" id="CLU_598024_0_0_2"/>
<dbReference type="KEGG" id="nou:Natoc_3704"/>
<sequence>MFDSSRRDVLKYSGIAAAAAGVGTGTVSGGETSDDEDGKAKKVGEGVPGSIERLGHDFLENPPGIYTYGAVRDDGKYAVMGGYYGEGGSFLVDLSDLENPEQAHRVPSANTNRQNDVKFDPRDGLYYRTLEPNIDDAEMGFQVIDYGYDVGTVEDPEIVATVETPRTGVHKLEEHPDEPILYPIDKDGSEPGILIYDVSDPTAPEYLSEFGPDGYCHDLEVDPHRDLIHAAYIGGDFVGYVIFDVSDPYEPEELSRIDYAERPDYEEIGEPGFESCHQASFDPERDLAVVGDEIGTGMPGGKHVYDIGWDEGSPENPIHIGFTHSPNAREQGEDEPFFWTTHFHNVVPCAGGVTLLVDGGYHEGVWVADITDPTDPTPAESYPTHEDEDLIPQLGSGPVVDMLDPIHPPFVWSVEYNEARNFVFASDSLTGAYTFELSPEKFEFRTIVEEIKRTYEPRDEVGADGLELAYHYYEEHATVPNTGGKEMTEDALAEIEAIAEEEGVEVEEFEMAHH</sequence>
<gene>
    <name evidence="2" type="ORF">Natoc_3704</name>
</gene>
<proteinExistence type="predicted"/>
<organism evidence="2 3">
    <name type="scientific">Natronococcus occultus SP4</name>
    <dbReference type="NCBI Taxonomy" id="694430"/>
    <lineage>
        <taxon>Archaea</taxon>
        <taxon>Methanobacteriati</taxon>
        <taxon>Methanobacteriota</taxon>
        <taxon>Stenosarchaea group</taxon>
        <taxon>Halobacteria</taxon>
        <taxon>Halobacteriales</taxon>
        <taxon>Natrialbaceae</taxon>
        <taxon>Natronococcus</taxon>
    </lineage>
</organism>
<evidence type="ECO:0008006" key="4">
    <source>
        <dbReference type="Google" id="ProtNLM"/>
    </source>
</evidence>
<dbReference type="GeneID" id="14402552"/>
<dbReference type="NCBIfam" id="TIGR01409">
    <property type="entry name" value="TAT_signal_seq"/>
    <property type="match status" value="1"/>
</dbReference>
<dbReference type="PROSITE" id="PS51318">
    <property type="entry name" value="TAT"/>
    <property type="match status" value="1"/>
</dbReference>
<dbReference type="SUPFAM" id="SSF69322">
    <property type="entry name" value="Tricorn protease domain 2"/>
    <property type="match status" value="1"/>
</dbReference>
<evidence type="ECO:0000313" key="2">
    <source>
        <dbReference type="EMBL" id="AGB39419.1"/>
    </source>
</evidence>
<dbReference type="EMBL" id="CP003929">
    <property type="protein sequence ID" value="AGB39419.1"/>
    <property type="molecule type" value="Genomic_DNA"/>
</dbReference>
<dbReference type="InterPro" id="IPR006311">
    <property type="entry name" value="TAT_signal"/>
</dbReference>
<reference evidence="2 3" key="1">
    <citation type="submission" date="2012-11" db="EMBL/GenBank/DDBJ databases">
        <title>FINISHED of Natronococcus occultus SP4, DSM 3396.</title>
        <authorList>
            <consortium name="DOE Joint Genome Institute"/>
            <person name="Eisen J."/>
            <person name="Huntemann M."/>
            <person name="Wei C.-L."/>
            <person name="Han J."/>
            <person name="Detter J.C."/>
            <person name="Han C."/>
            <person name="Tapia R."/>
            <person name="Chen A."/>
            <person name="Kyrpides N."/>
            <person name="Mavromatis K."/>
            <person name="Markowitz V."/>
            <person name="Szeto E."/>
            <person name="Ivanova N."/>
            <person name="Mikhailova N."/>
            <person name="Ovchinnikova G."/>
            <person name="Pagani I."/>
            <person name="Pati A."/>
            <person name="Goodwin L."/>
            <person name="Nordberg H.P."/>
            <person name="Cantor M.N."/>
            <person name="Hua S.X."/>
            <person name="Woyke T."/>
            <person name="Eisen J."/>
            <person name="Klenk H.-P."/>
            <person name="Klenk H.-P."/>
        </authorList>
    </citation>
    <scope>NUCLEOTIDE SEQUENCE [LARGE SCALE GENOMIC DNA]</scope>
    <source>
        <strain evidence="2 3">SP4</strain>
    </source>
</reference>
<keyword evidence="3" id="KW-1185">Reference proteome</keyword>
<dbReference type="InterPro" id="IPR019546">
    <property type="entry name" value="TAT_signal_bac_arc"/>
</dbReference>